<proteinExistence type="predicted"/>
<dbReference type="Proteomes" id="UP000703269">
    <property type="component" value="Unassembled WGS sequence"/>
</dbReference>
<feature type="compositionally biased region" description="Pro residues" evidence="1">
    <location>
        <begin position="118"/>
        <end position="151"/>
    </location>
</feature>
<feature type="compositionally biased region" description="Polar residues" evidence="1">
    <location>
        <begin position="152"/>
        <end position="176"/>
    </location>
</feature>
<feature type="region of interest" description="Disordered" evidence="1">
    <location>
        <begin position="406"/>
        <end position="525"/>
    </location>
</feature>
<name>A0A9P3GJB9_9APHY</name>
<comment type="caution">
    <text evidence="2">The sequence shown here is derived from an EMBL/GenBank/DDBJ whole genome shotgun (WGS) entry which is preliminary data.</text>
</comment>
<feature type="compositionally biased region" description="Low complexity" evidence="1">
    <location>
        <begin position="469"/>
        <end position="480"/>
    </location>
</feature>
<dbReference type="EMBL" id="BPQB01000061">
    <property type="protein sequence ID" value="GJE96577.1"/>
    <property type="molecule type" value="Genomic_DNA"/>
</dbReference>
<feature type="compositionally biased region" description="Polar residues" evidence="1">
    <location>
        <begin position="613"/>
        <end position="630"/>
    </location>
</feature>
<feature type="region of interest" description="Disordered" evidence="1">
    <location>
        <begin position="320"/>
        <end position="340"/>
    </location>
</feature>
<feature type="compositionally biased region" description="Polar residues" evidence="1">
    <location>
        <begin position="1"/>
        <end position="10"/>
    </location>
</feature>
<dbReference type="OrthoDB" id="2685034at2759"/>
<reference evidence="2 3" key="1">
    <citation type="submission" date="2021-08" db="EMBL/GenBank/DDBJ databases">
        <title>Draft Genome Sequence of Phanerochaete sordida strain YK-624.</title>
        <authorList>
            <person name="Mori T."/>
            <person name="Dohra H."/>
            <person name="Suzuki T."/>
            <person name="Kawagishi H."/>
            <person name="Hirai H."/>
        </authorList>
    </citation>
    <scope>NUCLEOTIDE SEQUENCE [LARGE SCALE GENOMIC DNA]</scope>
    <source>
        <strain evidence="2 3">YK-624</strain>
    </source>
</reference>
<evidence type="ECO:0000313" key="2">
    <source>
        <dbReference type="EMBL" id="GJE96577.1"/>
    </source>
</evidence>
<evidence type="ECO:0000256" key="1">
    <source>
        <dbReference type="SAM" id="MobiDB-lite"/>
    </source>
</evidence>
<keyword evidence="3" id="KW-1185">Reference proteome</keyword>
<feature type="compositionally biased region" description="Low complexity" evidence="1">
    <location>
        <begin position="491"/>
        <end position="505"/>
    </location>
</feature>
<feature type="compositionally biased region" description="Polar residues" evidence="1">
    <location>
        <begin position="26"/>
        <end position="44"/>
    </location>
</feature>
<accession>A0A9P3GJB9</accession>
<dbReference type="AlphaFoldDB" id="A0A9P3GJB9"/>
<sequence>MSQQTGSVPNGSGVDGGQGGPAQLSGLHQQQTISPPAGVNQSTGEAAAQVQHHHHPHDPYASAYPPYSSIVPYAAPYPPGVNTLPPYYPHDAAHHGQPPADHEAHDEHPSMQDQRGHPPNPAPSPGHPLVPPLPPLRGQAPPPAQPTPGPSNEPQQHSPIAYQTPNAGSSHDTPQSRPSPPQSMAPDTPGGSKRAYDGDGVAGDGQQAKRVRRATTAGAADGELEGFRDESDVGPSGGPKHWTDEEKGRLFHWMLDDDERWEAFGTKMNTIFREGSAQLFHSRKSFTALKSCYHRNLEIFKQIYVFEGFLARAPISHTSLPEATDPVSSSSTSDPNAYTDHNDVAALPLPAVFTNATERQRFLERKLEAAKALNIPVSNLTVKVIDHWFDMGWFILFKKRFHEDPKTGLPAPRYSNDREEGDVDAEGEEVLDEEQLANGGAGASEARRKHLDPHGCLIPPPFPNPMAMSRSAASLRSQRASPPPSTPVAGPPSAQQPPAFAQGSSGYPHSTHSSPQLPYGYPPHAPIPIYSPPNLAAEYQMQQQHLVHFQMQTAQQLTHLTNLTQTLLGTCNTLVELAKAQAEDIRVQTELLRRREEREESAVRTIERPNLASIPSSQPEPNTSRTASSEQGRDNRASLATEVLANPRVGDEVKHAAAEYLKRIFQ</sequence>
<feature type="region of interest" description="Disordered" evidence="1">
    <location>
        <begin position="1"/>
        <end position="64"/>
    </location>
</feature>
<feature type="region of interest" description="Disordered" evidence="1">
    <location>
        <begin position="86"/>
        <end position="245"/>
    </location>
</feature>
<organism evidence="2 3">
    <name type="scientific">Phanerochaete sordida</name>
    <dbReference type="NCBI Taxonomy" id="48140"/>
    <lineage>
        <taxon>Eukaryota</taxon>
        <taxon>Fungi</taxon>
        <taxon>Dikarya</taxon>
        <taxon>Basidiomycota</taxon>
        <taxon>Agaricomycotina</taxon>
        <taxon>Agaricomycetes</taxon>
        <taxon>Polyporales</taxon>
        <taxon>Phanerochaetaceae</taxon>
        <taxon>Phanerochaete</taxon>
    </lineage>
</organism>
<evidence type="ECO:0000313" key="3">
    <source>
        <dbReference type="Proteomes" id="UP000703269"/>
    </source>
</evidence>
<feature type="compositionally biased region" description="Basic and acidic residues" evidence="1">
    <location>
        <begin position="595"/>
        <end position="607"/>
    </location>
</feature>
<feature type="compositionally biased region" description="Basic and acidic residues" evidence="1">
    <location>
        <begin position="100"/>
        <end position="116"/>
    </location>
</feature>
<feature type="region of interest" description="Disordered" evidence="1">
    <location>
        <begin position="595"/>
        <end position="648"/>
    </location>
</feature>
<feature type="compositionally biased region" description="Acidic residues" evidence="1">
    <location>
        <begin position="419"/>
        <end position="435"/>
    </location>
</feature>
<gene>
    <name evidence="2" type="ORF">PsYK624_127750</name>
</gene>
<protein>
    <submittedName>
        <fullName evidence="2">Uncharacterized protein</fullName>
    </submittedName>
</protein>
<feature type="compositionally biased region" description="Polar residues" evidence="1">
    <location>
        <begin position="507"/>
        <end position="516"/>
    </location>
</feature>
<feature type="compositionally biased region" description="Pro residues" evidence="1">
    <location>
        <begin position="481"/>
        <end position="490"/>
    </location>
</feature>